<name>A0A9P6GED4_9PLEO</name>
<dbReference type="EMBL" id="WJXW01000008">
    <property type="protein sequence ID" value="KAF9734121.1"/>
    <property type="molecule type" value="Genomic_DNA"/>
</dbReference>
<protein>
    <submittedName>
        <fullName evidence="1">Uncharacterized protein</fullName>
    </submittedName>
</protein>
<evidence type="ECO:0000313" key="1">
    <source>
        <dbReference type="EMBL" id="KAF9734121.1"/>
    </source>
</evidence>
<dbReference type="Proteomes" id="UP000756921">
    <property type="component" value="Unassembled WGS sequence"/>
</dbReference>
<dbReference type="AlphaFoldDB" id="A0A9P6GED4"/>
<reference evidence="1" key="1">
    <citation type="journal article" date="2020" name="Mol. Plant Microbe Interact.">
        <title>Genome Sequence of the Biocontrol Agent Coniothyrium minitans strain Conio (IMI 134523).</title>
        <authorList>
            <person name="Patel D."/>
            <person name="Shittu T.A."/>
            <person name="Baroncelli R."/>
            <person name="Muthumeenakshi S."/>
            <person name="Osborne T.H."/>
            <person name="Janganan T.K."/>
            <person name="Sreenivasaprasad S."/>
        </authorList>
    </citation>
    <scope>NUCLEOTIDE SEQUENCE</scope>
    <source>
        <strain evidence="1">Conio</strain>
    </source>
</reference>
<organism evidence="1 2">
    <name type="scientific">Paraphaeosphaeria minitans</name>
    <dbReference type="NCBI Taxonomy" id="565426"/>
    <lineage>
        <taxon>Eukaryota</taxon>
        <taxon>Fungi</taxon>
        <taxon>Dikarya</taxon>
        <taxon>Ascomycota</taxon>
        <taxon>Pezizomycotina</taxon>
        <taxon>Dothideomycetes</taxon>
        <taxon>Pleosporomycetidae</taxon>
        <taxon>Pleosporales</taxon>
        <taxon>Massarineae</taxon>
        <taxon>Didymosphaeriaceae</taxon>
        <taxon>Paraphaeosphaeria</taxon>
    </lineage>
</organism>
<evidence type="ECO:0000313" key="2">
    <source>
        <dbReference type="Proteomes" id="UP000756921"/>
    </source>
</evidence>
<keyword evidence="2" id="KW-1185">Reference proteome</keyword>
<comment type="caution">
    <text evidence="1">The sequence shown here is derived from an EMBL/GenBank/DDBJ whole genome shotgun (WGS) entry which is preliminary data.</text>
</comment>
<accession>A0A9P6GED4</accession>
<gene>
    <name evidence="1" type="ORF">PMIN01_08464</name>
</gene>
<proteinExistence type="predicted"/>
<sequence length="25" mass="2596">MGSVSSSMSPTTPLPHWGRVVGVLL</sequence>